<dbReference type="PROSITE" id="PS51032">
    <property type="entry name" value="AP2_ERF"/>
    <property type="match status" value="1"/>
</dbReference>
<evidence type="ECO:0000256" key="3">
    <source>
        <dbReference type="ARBA" id="ARBA00023015"/>
    </source>
</evidence>
<proteinExistence type="inferred from homology"/>
<protein>
    <submittedName>
        <fullName evidence="12">WIN1-like protein, putative</fullName>
    </submittedName>
</protein>
<keyword evidence="7" id="KW-0539">Nucleus</keyword>
<dbReference type="FunFam" id="3.30.730.10:FF:000005">
    <property type="entry name" value="ethylene-responsive transcription factor RAP2-11"/>
    <property type="match status" value="1"/>
</dbReference>
<feature type="region of interest" description="Disordered" evidence="10">
    <location>
        <begin position="205"/>
        <end position="246"/>
    </location>
</feature>
<feature type="compositionally biased region" description="Polar residues" evidence="10">
    <location>
        <begin position="217"/>
        <end position="227"/>
    </location>
</feature>
<evidence type="ECO:0000259" key="11">
    <source>
        <dbReference type="PROSITE" id="PS51032"/>
    </source>
</evidence>
<dbReference type="EMBL" id="CM001882">
    <property type="protein sequence ID" value="EOY03545.1"/>
    <property type="molecule type" value="Genomic_DNA"/>
</dbReference>
<evidence type="ECO:0000256" key="2">
    <source>
        <dbReference type="ARBA" id="ARBA00022745"/>
    </source>
</evidence>
<feature type="compositionally biased region" description="Basic and acidic residues" evidence="10">
    <location>
        <begin position="342"/>
        <end position="364"/>
    </location>
</feature>
<evidence type="ECO:0000256" key="5">
    <source>
        <dbReference type="ARBA" id="ARBA00023159"/>
    </source>
</evidence>
<dbReference type="HOGENOM" id="CLU_055539_0_0_1"/>
<feature type="region of interest" description="Disordered" evidence="10">
    <location>
        <begin position="340"/>
        <end position="402"/>
    </location>
</feature>
<dbReference type="eggNOG" id="ENOG502QTZF">
    <property type="taxonomic scope" value="Eukaryota"/>
</dbReference>
<evidence type="ECO:0000256" key="4">
    <source>
        <dbReference type="ARBA" id="ARBA00023125"/>
    </source>
</evidence>
<evidence type="ECO:0000256" key="1">
    <source>
        <dbReference type="ARBA" id="ARBA00004123"/>
    </source>
</evidence>
<dbReference type="PANTHER" id="PTHR31194:SF197">
    <property type="entry name" value="OS12G0582900 PROTEIN"/>
    <property type="match status" value="1"/>
</dbReference>
<dbReference type="GO" id="GO:0005634">
    <property type="term" value="C:nucleus"/>
    <property type="evidence" value="ECO:0000318"/>
    <property type="project" value="GO_Central"/>
</dbReference>
<feature type="compositionally biased region" description="Acidic residues" evidence="10">
    <location>
        <begin position="232"/>
        <end position="243"/>
    </location>
</feature>
<evidence type="ECO:0000256" key="9">
    <source>
        <dbReference type="ARBA" id="ARBA00037379"/>
    </source>
</evidence>
<comment type="similarity">
    <text evidence="8">Belongs to the AP2/ERF transcription factor family. ERF subfamily.</text>
</comment>
<dbReference type="Gramene" id="EOY03545">
    <property type="protein sequence ID" value="EOY03545"/>
    <property type="gene ID" value="TCM_018659"/>
</dbReference>
<dbReference type="GO" id="GO:0000976">
    <property type="term" value="F:transcription cis-regulatory region binding"/>
    <property type="evidence" value="ECO:0000318"/>
    <property type="project" value="GO_Central"/>
</dbReference>
<dbReference type="InterPro" id="IPR001471">
    <property type="entry name" value="AP2/ERF_dom"/>
</dbReference>
<dbReference type="SMART" id="SM00380">
    <property type="entry name" value="AP2"/>
    <property type="match status" value="1"/>
</dbReference>
<evidence type="ECO:0000256" key="7">
    <source>
        <dbReference type="ARBA" id="ARBA00023242"/>
    </source>
</evidence>
<evidence type="ECO:0000256" key="10">
    <source>
        <dbReference type="SAM" id="MobiDB-lite"/>
    </source>
</evidence>
<dbReference type="Gene3D" id="3.30.730.10">
    <property type="entry name" value="AP2/ERF domain"/>
    <property type="match status" value="1"/>
</dbReference>
<dbReference type="GO" id="GO:0003700">
    <property type="term" value="F:DNA-binding transcription factor activity"/>
    <property type="evidence" value="ECO:0000318"/>
    <property type="project" value="GO_Central"/>
</dbReference>
<gene>
    <name evidence="12" type="ORF">TCM_018659</name>
</gene>
<dbReference type="InParanoid" id="A0A061EEW9"/>
<dbReference type="Pfam" id="PF00847">
    <property type="entry name" value="AP2"/>
    <property type="match status" value="1"/>
</dbReference>
<name>A0A061EEW9_THECC</name>
<evidence type="ECO:0000256" key="8">
    <source>
        <dbReference type="ARBA" id="ARBA00024343"/>
    </source>
</evidence>
<dbReference type="InterPro" id="IPR050913">
    <property type="entry name" value="AP2/ERF_ERF"/>
</dbReference>
<comment type="function">
    <text evidence="9">Probably acts as a transcriptional activator. Binds to the GCC-box pathogenesis-related promoter element. May be involved in the regulation of gene expression by stress factors and by components of stress signal transduction pathways.</text>
</comment>
<evidence type="ECO:0000256" key="6">
    <source>
        <dbReference type="ARBA" id="ARBA00023163"/>
    </source>
</evidence>
<feature type="domain" description="AP2/ERF" evidence="11">
    <location>
        <begin position="46"/>
        <end position="103"/>
    </location>
</feature>
<dbReference type="InterPro" id="IPR016177">
    <property type="entry name" value="DNA-bd_dom_sf"/>
</dbReference>
<keyword evidence="4" id="KW-0238">DNA-binding</keyword>
<accession>A0A061EEW9</accession>
<dbReference type="Proteomes" id="UP000026915">
    <property type="component" value="Chromosome 4"/>
</dbReference>
<keyword evidence="2" id="KW-0936">Ethylene signaling pathway</keyword>
<keyword evidence="6" id="KW-0804">Transcription</keyword>
<dbReference type="GO" id="GO:0009873">
    <property type="term" value="P:ethylene-activated signaling pathway"/>
    <property type="evidence" value="ECO:0007669"/>
    <property type="project" value="UniProtKB-KW"/>
</dbReference>
<evidence type="ECO:0000313" key="12">
    <source>
        <dbReference type="EMBL" id="EOY03545.1"/>
    </source>
</evidence>
<dbReference type="PANTHER" id="PTHR31194">
    <property type="entry name" value="SHN SHINE , DNA BINDING / TRANSCRIPTION FACTOR"/>
    <property type="match status" value="1"/>
</dbReference>
<dbReference type="SUPFAM" id="SSF54171">
    <property type="entry name" value="DNA-binding domain"/>
    <property type="match status" value="1"/>
</dbReference>
<keyword evidence="3" id="KW-0805">Transcription regulation</keyword>
<feature type="compositionally biased region" description="Low complexity" evidence="10">
    <location>
        <begin position="369"/>
        <end position="384"/>
    </location>
</feature>
<dbReference type="STRING" id="3641.A0A061EEW9"/>
<comment type="subcellular location">
    <subcellularLocation>
        <location evidence="1">Nucleus</location>
    </subcellularLocation>
</comment>
<keyword evidence="5" id="KW-0010">Activator</keyword>
<organism evidence="12 13">
    <name type="scientific">Theobroma cacao</name>
    <name type="common">Cacao</name>
    <name type="synonym">Cocoa</name>
    <dbReference type="NCBI Taxonomy" id="3641"/>
    <lineage>
        <taxon>Eukaryota</taxon>
        <taxon>Viridiplantae</taxon>
        <taxon>Streptophyta</taxon>
        <taxon>Embryophyta</taxon>
        <taxon>Tracheophyta</taxon>
        <taxon>Spermatophyta</taxon>
        <taxon>Magnoliopsida</taxon>
        <taxon>eudicotyledons</taxon>
        <taxon>Gunneridae</taxon>
        <taxon>Pentapetalae</taxon>
        <taxon>rosids</taxon>
        <taxon>malvids</taxon>
        <taxon>Malvales</taxon>
        <taxon>Malvaceae</taxon>
        <taxon>Byttnerioideae</taxon>
        <taxon>Theobroma</taxon>
    </lineage>
</organism>
<dbReference type="CDD" id="cd00018">
    <property type="entry name" value="AP2"/>
    <property type="match status" value="1"/>
</dbReference>
<dbReference type="AlphaFoldDB" id="A0A061EEW9"/>
<evidence type="ECO:0000313" key="13">
    <source>
        <dbReference type="Proteomes" id="UP000026915"/>
    </source>
</evidence>
<keyword evidence="13" id="KW-1185">Reference proteome</keyword>
<sequence>MARKRKAGQVVEEKDVTSEQTMAWDEMVKEAAAAAALGGPRRARKRFVGVRQRPSGRWVAEIKDTIQKIRVWLGTFDTAEEAARAYDEAACLLRGANTRTNFWPCSPSSNSTPALSSKITNLLLQRLKARKNPSAPLPTSPPINQQPMQQAEKCRGDTTDFLDSQFPDFLNDFEVCYMSNDNINNTTANAADYLTTSLESCLTENEDSSRRELDSGCTFSDAAQSSRFDGDGVGEERDEDGEEGHDMGALDFQFVDDIGAPCYYSPFQIAEEIEVPMEPESFGDEPSMIRAAMKRMTYERKFSASLYAFNGISELLRLKLGSENVMGRARSEQLTKLQNACEKNKGEKTVKEDDTEMMGKKQEKSPQTSVESSGSNMGFSSPSSVEMGASSAGNDGESLWSSLDLPPICFVN</sequence>
<dbReference type="InterPro" id="IPR036955">
    <property type="entry name" value="AP2/ERF_dom_sf"/>
</dbReference>
<dbReference type="PRINTS" id="PR00367">
    <property type="entry name" value="ETHRSPELEMNT"/>
</dbReference>
<dbReference type="OMA" id="GAIDFQF"/>
<reference evidence="12 13" key="1">
    <citation type="journal article" date="2013" name="Genome Biol.">
        <title>The genome sequence of the most widely cultivated cacao type and its use to identify candidate genes regulating pod color.</title>
        <authorList>
            <person name="Motamayor J.C."/>
            <person name="Mockaitis K."/>
            <person name="Schmutz J."/>
            <person name="Haiminen N."/>
            <person name="Iii D.L."/>
            <person name="Cornejo O."/>
            <person name="Findley S.D."/>
            <person name="Zheng P."/>
            <person name="Utro F."/>
            <person name="Royaert S."/>
            <person name="Saski C."/>
            <person name="Jenkins J."/>
            <person name="Podicheti R."/>
            <person name="Zhao M."/>
            <person name="Scheffler B.E."/>
            <person name="Stack J.C."/>
            <person name="Feltus F.A."/>
            <person name="Mustiga G.M."/>
            <person name="Amores F."/>
            <person name="Phillips W."/>
            <person name="Marelli J.P."/>
            <person name="May G.D."/>
            <person name="Shapiro H."/>
            <person name="Ma J."/>
            <person name="Bustamante C.D."/>
            <person name="Schnell R.J."/>
            <person name="Main D."/>
            <person name="Gilbert D."/>
            <person name="Parida L."/>
            <person name="Kuhn D.N."/>
        </authorList>
    </citation>
    <scope>NUCLEOTIDE SEQUENCE [LARGE SCALE GENOMIC DNA]</scope>
    <source>
        <strain evidence="13">cv. Matina 1-6</strain>
    </source>
</reference>